<proteinExistence type="predicted"/>
<evidence type="ECO:0000313" key="3">
    <source>
        <dbReference type="Proteomes" id="UP000245119"/>
    </source>
</evidence>
<organism evidence="2 3">
    <name type="scientific">Pomacea canaliculata</name>
    <name type="common">Golden apple snail</name>
    <dbReference type="NCBI Taxonomy" id="400727"/>
    <lineage>
        <taxon>Eukaryota</taxon>
        <taxon>Metazoa</taxon>
        <taxon>Spiralia</taxon>
        <taxon>Lophotrochozoa</taxon>
        <taxon>Mollusca</taxon>
        <taxon>Gastropoda</taxon>
        <taxon>Caenogastropoda</taxon>
        <taxon>Architaenioglossa</taxon>
        <taxon>Ampullarioidea</taxon>
        <taxon>Ampullariidae</taxon>
        <taxon>Pomacea</taxon>
    </lineage>
</organism>
<dbReference type="Proteomes" id="UP000245119">
    <property type="component" value="Linkage Group LG7"/>
</dbReference>
<evidence type="ECO:0008006" key="4">
    <source>
        <dbReference type="Google" id="ProtNLM"/>
    </source>
</evidence>
<sequence length="220" mass="25261">MTTVEVFLLTAFVMTTFTESKTLAQAEKKTTCGIRGLGTSDMMLTCYFHHNISMNKALFGVFPPVEVVSCQWTPEVSCSVAPGYEYEYDGDVNRDHTNVRILKAATEHVGMYTCQKLDEEEEENSLHEHSGQAHGVLLYLLLMYMCVKTDALNARYNNGDKKKQRTAERPLYMKLLFGRHVKKWQLLYRELLSGRHVKKMAVVERLLYRQLLSGRHVVSD</sequence>
<dbReference type="EMBL" id="PZQS01000007">
    <property type="protein sequence ID" value="PVD26979.1"/>
    <property type="molecule type" value="Genomic_DNA"/>
</dbReference>
<gene>
    <name evidence="2" type="ORF">C0Q70_12128</name>
</gene>
<keyword evidence="3" id="KW-1185">Reference proteome</keyword>
<feature type="chain" id="PRO_5015692508" description="Immunoglobulin subtype domain-containing protein" evidence="1">
    <location>
        <begin position="21"/>
        <end position="220"/>
    </location>
</feature>
<reference evidence="2 3" key="1">
    <citation type="submission" date="2018-04" db="EMBL/GenBank/DDBJ databases">
        <title>The genome of golden apple snail Pomacea canaliculata provides insight into stress tolerance and invasive adaptation.</title>
        <authorList>
            <person name="Liu C."/>
            <person name="Liu B."/>
            <person name="Ren Y."/>
            <person name="Zhang Y."/>
            <person name="Wang H."/>
            <person name="Li S."/>
            <person name="Jiang F."/>
            <person name="Yin L."/>
            <person name="Zhang G."/>
            <person name="Qian W."/>
            <person name="Fan W."/>
        </authorList>
    </citation>
    <scope>NUCLEOTIDE SEQUENCE [LARGE SCALE GENOMIC DNA]</scope>
    <source>
        <strain evidence="2">SZHN2017</strain>
        <tissue evidence="2">Muscle</tissue>
    </source>
</reference>
<comment type="caution">
    <text evidence="2">The sequence shown here is derived from an EMBL/GenBank/DDBJ whole genome shotgun (WGS) entry which is preliminary data.</text>
</comment>
<accession>A0A2T7P0Q9</accession>
<keyword evidence="1" id="KW-0732">Signal</keyword>
<protein>
    <recommendedName>
        <fullName evidence="4">Immunoglobulin subtype domain-containing protein</fullName>
    </recommendedName>
</protein>
<evidence type="ECO:0000256" key="1">
    <source>
        <dbReference type="SAM" id="SignalP"/>
    </source>
</evidence>
<feature type="signal peptide" evidence="1">
    <location>
        <begin position="1"/>
        <end position="20"/>
    </location>
</feature>
<dbReference type="AlphaFoldDB" id="A0A2T7P0Q9"/>
<evidence type="ECO:0000313" key="2">
    <source>
        <dbReference type="EMBL" id="PVD26979.1"/>
    </source>
</evidence>
<name>A0A2T7P0Q9_POMCA</name>